<sequence>MQTETWIERTIIDQLTTHDRRYKHDYGGVEKTTDDLVAACVKHDLITSEDEPELPSLDQFFAADVDLEPAVESALQTLVERGLIERVGERERLGPPLEPGDYGTTDLWKPTVEGRAEASAIREAYSTEVEALAESHGTESDEFKEQIVTLARTYGILPNYFG</sequence>
<name>A0ABD5P0Q3_9EURY</name>
<evidence type="ECO:0000313" key="2">
    <source>
        <dbReference type="Proteomes" id="UP001595821"/>
    </source>
</evidence>
<reference evidence="1 2" key="1">
    <citation type="journal article" date="2014" name="Int. J. Syst. Evol. Microbiol.">
        <title>Complete genome sequence of Corynebacterium casei LMG S-19264T (=DSM 44701T), isolated from a smear-ripened cheese.</title>
        <authorList>
            <consortium name="US DOE Joint Genome Institute (JGI-PGF)"/>
            <person name="Walter F."/>
            <person name="Albersmeier A."/>
            <person name="Kalinowski J."/>
            <person name="Ruckert C."/>
        </authorList>
    </citation>
    <scope>NUCLEOTIDE SEQUENCE [LARGE SCALE GENOMIC DNA]</scope>
    <source>
        <strain evidence="1 2">IBRC-M 10912</strain>
    </source>
</reference>
<gene>
    <name evidence="1" type="ORF">ACFOZ7_11845</name>
</gene>
<dbReference type="AlphaFoldDB" id="A0ABD5P0Q3"/>
<evidence type="ECO:0008006" key="3">
    <source>
        <dbReference type="Google" id="ProtNLM"/>
    </source>
</evidence>
<dbReference type="EMBL" id="JBHSDJ010000086">
    <property type="protein sequence ID" value="MFC4247655.1"/>
    <property type="molecule type" value="Genomic_DNA"/>
</dbReference>
<comment type="caution">
    <text evidence="1">The sequence shown here is derived from an EMBL/GenBank/DDBJ whole genome shotgun (WGS) entry which is preliminary data.</text>
</comment>
<protein>
    <recommendedName>
        <fullName evidence="3">MarR family transcriptional regulator</fullName>
    </recommendedName>
</protein>
<dbReference type="Proteomes" id="UP001595821">
    <property type="component" value="Unassembled WGS sequence"/>
</dbReference>
<dbReference type="GeneID" id="71852768"/>
<dbReference type="RefSeq" id="WP_246972034.1">
    <property type="nucleotide sequence ID" value="NZ_CP095397.1"/>
</dbReference>
<evidence type="ECO:0000313" key="1">
    <source>
        <dbReference type="EMBL" id="MFC4247655.1"/>
    </source>
</evidence>
<accession>A0ABD5P0Q3</accession>
<proteinExistence type="predicted"/>
<organism evidence="1 2">
    <name type="scientific">Natribaculum luteum</name>
    <dbReference type="NCBI Taxonomy" id="1586232"/>
    <lineage>
        <taxon>Archaea</taxon>
        <taxon>Methanobacteriati</taxon>
        <taxon>Methanobacteriota</taxon>
        <taxon>Stenosarchaea group</taxon>
        <taxon>Halobacteria</taxon>
        <taxon>Halobacteriales</taxon>
        <taxon>Natrialbaceae</taxon>
        <taxon>Natribaculum</taxon>
    </lineage>
</organism>